<keyword evidence="2" id="KW-1185">Reference proteome</keyword>
<gene>
    <name evidence="1" type="ORF">DLAC_10831</name>
</gene>
<evidence type="ECO:0000313" key="2">
    <source>
        <dbReference type="Proteomes" id="UP000076078"/>
    </source>
</evidence>
<dbReference type="AlphaFoldDB" id="A0A151Z3Y9"/>
<dbReference type="OMA" id="IETMNTY"/>
<organism evidence="1 2">
    <name type="scientific">Tieghemostelium lacteum</name>
    <name type="common">Slime mold</name>
    <name type="synonym">Dictyostelium lacteum</name>
    <dbReference type="NCBI Taxonomy" id="361077"/>
    <lineage>
        <taxon>Eukaryota</taxon>
        <taxon>Amoebozoa</taxon>
        <taxon>Evosea</taxon>
        <taxon>Eumycetozoa</taxon>
        <taxon>Dictyostelia</taxon>
        <taxon>Dictyosteliales</taxon>
        <taxon>Raperosteliaceae</taxon>
        <taxon>Tieghemostelium</taxon>
    </lineage>
</organism>
<evidence type="ECO:0000313" key="1">
    <source>
        <dbReference type="EMBL" id="KYQ88655.1"/>
    </source>
</evidence>
<protein>
    <submittedName>
        <fullName evidence="1">Uncharacterized protein</fullName>
    </submittedName>
</protein>
<dbReference type="EMBL" id="LODT01000049">
    <property type="protein sequence ID" value="KYQ88655.1"/>
    <property type="molecule type" value="Genomic_DNA"/>
</dbReference>
<dbReference type="Proteomes" id="UP000076078">
    <property type="component" value="Unassembled WGS sequence"/>
</dbReference>
<proteinExistence type="predicted"/>
<reference evidence="1 2" key="1">
    <citation type="submission" date="2015-12" db="EMBL/GenBank/DDBJ databases">
        <title>Dictyostelia acquired genes for synthesis and detection of signals that induce cell-type specialization by lateral gene transfer from prokaryotes.</title>
        <authorList>
            <person name="Gloeckner G."/>
            <person name="Schaap P."/>
        </authorList>
    </citation>
    <scope>NUCLEOTIDE SEQUENCE [LARGE SCALE GENOMIC DNA]</scope>
    <source>
        <strain evidence="1 2">TK</strain>
    </source>
</reference>
<accession>A0A151Z3Y9</accession>
<dbReference type="InParanoid" id="A0A151Z3Y9"/>
<comment type="caution">
    <text evidence="1">The sequence shown here is derived from an EMBL/GenBank/DDBJ whole genome shotgun (WGS) entry which is preliminary data.</text>
</comment>
<sequence>MEQVVSKELDYRPLLVSEPEYEFTRLFPQSGTTYTTVSAGGNDTIFEIPPSKAYNFGKSWFQFQFQLPATAAKFGFAFADFTPFFRQIQVYTRGGLYLMDHTNFHLHSKQVTKINKRLIETMNTYNSAPSTATQSYLPCYSSNALNTASKRYDSSNSDRSYTEPSYLVVGSAANTLITLNVTIPFNELYESILEVNKDIMLNETLLVRFVWSELSNIGFGADAAATPATNPIALTAPATPNVLNMEIHFAVEKNLAIVNNLQQKISSTEGFSFMIPYCYQTKHHYKEPTNQLH</sequence>
<name>A0A151Z3Y9_TIELA</name>